<reference evidence="11" key="1">
    <citation type="journal article" date="2006" name="Science">
        <title>Ancient noncoding elements conserved in the human genome.</title>
        <authorList>
            <person name="Venkatesh B."/>
            <person name="Kirkness E.F."/>
            <person name="Loh Y.H."/>
            <person name="Halpern A.L."/>
            <person name="Lee A.P."/>
            <person name="Johnson J."/>
            <person name="Dandona N."/>
            <person name="Viswanathan L.D."/>
            <person name="Tay A."/>
            <person name="Venter J.C."/>
            <person name="Strausberg R.L."/>
            <person name="Brenner S."/>
        </authorList>
    </citation>
    <scope>NUCLEOTIDE SEQUENCE [LARGE SCALE GENOMIC DNA]</scope>
</reference>
<feature type="domain" description="EMI" evidence="9">
    <location>
        <begin position="1"/>
        <end position="82"/>
    </location>
</feature>
<dbReference type="OMA" id="ECHTRIT"/>
<evidence type="ECO:0000256" key="1">
    <source>
        <dbReference type="ARBA" id="ARBA00004613"/>
    </source>
</evidence>
<organism evidence="10 11">
    <name type="scientific">Callorhinchus milii</name>
    <name type="common">Ghost shark</name>
    <dbReference type="NCBI Taxonomy" id="7868"/>
    <lineage>
        <taxon>Eukaryota</taxon>
        <taxon>Metazoa</taxon>
        <taxon>Chordata</taxon>
        <taxon>Craniata</taxon>
        <taxon>Vertebrata</taxon>
        <taxon>Chondrichthyes</taxon>
        <taxon>Holocephali</taxon>
        <taxon>Chimaeriformes</taxon>
        <taxon>Callorhinchidae</taxon>
        <taxon>Callorhinchus</taxon>
    </lineage>
</organism>
<evidence type="ECO:0000259" key="8">
    <source>
        <dbReference type="PROSITE" id="PS50871"/>
    </source>
</evidence>
<dbReference type="PANTHER" id="PTHR15427:SF5">
    <property type="entry name" value="EMILIN-2"/>
    <property type="match status" value="1"/>
</dbReference>
<keyword evidence="3" id="KW-0732">Signal</keyword>
<dbReference type="InterPro" id="IPR008983">
    <property type="entry name" value="Tumour_necrosis_fac-like_dom"/>
</dbReference>
<protein>
    <submittedName>
        <fullName evidence="10">Elastin microfibril interfacer 3</fullName>
    </submittedName>
</protein>
<accession>A0A4W3J360</accession>
<name>A0A4W3J360_CALMI</name>
<dbReference type="SUPFAM" id="SSF49842">
    <property type="entry name" value="TNF-like"/>
    <property type="match status" value="1"/>
</dbReference>
<keyword evidence="4 6" id="KW-0175">Coiled coil</keyword>
<evidence type="ECO:0000256" key="5">
    <source>
        <dbReference type="ARBA" id="ARBA00023157"/>
    </source>
</evidence>
<dbReference type="AlphaFoldDB" id="A0A4W3J360"/>
<evidence type="ECO:0000256" key="7">
    <source>
        <dbReference type="SAM" id="MobiDB-lite"/>
    </source>
</evidence>
<dbReference type="Pfam" id="PF00386">
    <property type="entry name" value="C1q"/>
    <property type="match status" value="1"/>
</dbReference>
<reference evidence="10" key="5">
    <citation type="submission" date="2025-09" db="UniProtKB">
        <authorList>
            <consortium name="Ensembl"/>
        </authorList>
    </citation>
    <scope>IDENTIFICATION</scope>
</reference>
<dbReference type="Gene3D" id="2.60.120.40">
    <property type="match status" value="1"/>
</dbReference>
<reference evidence="11" key="2">
    <citation type="journal article" date="2007" name="PLoS Biol.">
        <title>Survey sequencing and comparative analysis of the elephant shark (Callorhinchus milii) genome.</title>
        <authorList>
            <person name="Venkatesh B."/>
            <person name="Kirkness E.F."/>
            <person name="Loh Y.H."/>
            <person name="Halpern A.L."/>
            <person name="Lee A.P."/>
            <person name="Johnson J."/>
            <person name="Dandona N."/>
            <person name="Viswanathan L.D."/>
            <person name="Tay A."/>
            <person name="Venter J.C."/>
            <person name="Strausberg R.L."/>
            <person name="Brenner S."/>
        </authorList>
    </citation>
    <scope>NUCLEOTIDE SEQUENCE [LARGE SCALE GENOMIC DNA]</scope>
</reference>
<dbReference type="InterPro" id="IPR001073">
    <property type="entry name" value="C1q_dom"/>
</dbReference>
<evidence type="ECO:0000256" key="6">
    <source>
        <dbReference type="SAM" id="Coils"/>
    </source>
</evidence>
<keyword evidence="5" id="KW-1015">Disulfide bond</keyword>
<dbReference type="PROSITE" id="PS50871">
    <property type="entry name" value="C1Q"/>
    <property type="match status" value="1"/>
</dbReference>
<feature type="region of interest" description="Disordered" evidence="7">
    <location>
        <begin position="718"/>
        <end position="782"/>
    </location>
</feature>
<dbReference type="GO" id="GO:0005576">
    <property type="term" value="C:extracellular region"/>
    <property type="evidence" value="ECO:0007669"/>
    <property type="project" value="UniProtKB-SubCell"/>
</dbReference>
<dbReference type="InterPro" id="IPR050392">
    <property type="entry name" value="Collagen/C1q_domain"/>
</dbReference>
<feature type="domain" description="C1q" evidence="8">
    <location>
        <begin position="782"/>
        <end position="933"/>
    </location>
</feature>
<reference evidence="10" key="4">
    <citation type="submission" date="2025-08" db="UniProtKB">
        <authorList>
            <consortium name="Ensembl"/>
        </authorList>
    </citation>
    <scope>IDENTIFICATION</scope>
</reference>
<feature type="coiled-coil region" evidence="6">
    <location>
        <begin position="283"/>
        <end position="317"/>
    </location>
</feature>
<dbReference type="Pfam" id="PF07546">
    <property type="entry name" value="EMI"/>
    <property type="match status" value="1"/>
</dbReference>
<dbReference type="PANTHER" id="PTHR15427">
    <property type="entry name" value="EMILIN ELASTIN MICROFIBRIL INTERFACE-LOCATED PROTEIN ELASTIN MICROFIBRIL INTERFACER"/>
    <property type="match status" value="1"/>
</dbReference>
<evidence type="ECO:0000259" key="9">
    <source>
        <dbReference type="PROSITE" id="PS51041"/>
    </source>
</evidence>
<evidence type="ECO:0000256" key="4">
    <source>
        <dbReference type="ARBA" id="ARBA00023054"/>
    </source>
</evidence>
<dbReference type="SMART" id="SM00110">
    <property type="entry name" value="C1Q"/>
    <property type="match status" value="1"/>
</dbReference>
<comment type="subcellular location">
    <subcellularLocation>
        <location evidence="1">Secreted</location>
    </subcellularLocation>
</comment>
<evidence type="ECO:0000313" key="10">
    <source>
        <dbReference type="Ensembl" id="ENSCMIP00000037514.1"/>
    </source>
</evidence>
<evidence type="ECO:0000256" key="3">
    <source>
        <dbReference type="ARBA" id="ARBA00022729"/>
    </source>
</evidence>
<dbReference type="PROSITE" id="PS51041">
    <property type="entry name" value="EMI"/>
    <property type="match status" value="1"/>
</dbReference>
<proteinExistence type="predicted"/>
<dbReference type="InParanoid" id="A0A4W3J360"/>
<dbReference type="GeneTree" id="ENSGT01030000234633"/>
<keyword evidence="2" id="KW-0964">Secreted</keyword>
<dbReference type="Proteomes" id="UP000314986">
    <property type="component" value="Unassembled WGS sequence"/>
</dbReference>
<feature type="compositionally biased region" description="Low complexity" evidence="7">
    <location>
        <begin position="752"/>
        <end position="770"/>
    </location>
</feature>
<sequence length="934" mass="104263">MQKAFTMTGLNAEQGRGERICENLFENQSGNEHSLRGEKKTNIISLHRYRTFFKPKYKIGYKTVTELEWRCCPGFSGEACQEGPTGLPELIPSHPGPRKGYFVMLPLGCESPDLHGERIDRVEDEMRRLSQSFERLQSMVSGISDSLRLSIQEDTNKMIVSLLNNLKYPDGAVGFGYISHGLESIGKGEVTYPPAMGDLMAKVTEVKEVLKTKSDLLDEVHGMVIDHNGQLRQLLETKIPSPLATVDLLDDYIETKLTKLRADLLDGFENKLTDVQNICDYKVQLIQQQCEEQKNTNQRLEETLDGKETNLKKDLSNLQTQIEGLTLSGDCCDTVNYLSERINGLEKNLHGISDYQRTLTTRFDSELPQFANIQVENVYDSRLEDIETKINQTERIVEENCLHIEDNMRGIFGTEMDGIKTLLYNKMKTLEDKFTIIVEELSNATVPATIDGEVIPMLETELMTIRNQANEGLGHLEGRLLALENLCSAGCSSVTDSIDTLQTDLDNCRKHYEDLVTKLDKNSGLLKTLNSSMYEIHRRITEEEDSSAVQGEITLLKINIHSVNRSLKGLKDSVNKYADEVVAANSTWEDHERKLTDEVHLIQRLVNNQGSQLMFNDKRVRDLKGDLQRINSRIISDLQNCKHNAHDIQMEVSQVDKRVSEMQSLCSKLSAVSGSLDFIKDGLDKHVGDVWNYLEQMNETLMAHTQEIIGLKDKSKITDDHEQGALDATLPPPSGTPSHSPTTLPPPRHISRPSSSTVHSITPLPTLPSTLPNPDPQLGPKTLKGQVAFSAGLTEKPPAADIGVVRFNKILINEGGHYEARTGIFTVPYSGQYLITSVLTPQRNERIEAVLTVSNVSIAQVDTAGYRTELLEIGMDRIEHHPGGGPAVFSLILRLRAGDEVSVVVTSGSLAYAETEELYSTFSGVLLHQSLVHS</sequence>
<dbReference type="Ensembl" id="ENSCMIT00000038057.1">
    <property type="protein sequence ID" value="ENSCMIP00000037514.1"/>
    <property type="gene ID" value="ENSCMIG00000015772.1"/>
</dbReference>
<evidence type="ECO:0000313" key="11">
    <source>
        <dbReference type="Proteomes" id="UP000314986"/>
    </source>
</evidence>
<evidence type="ECO:0000256" key="2">
    <source>
        <dbReference type="ARBA" id="ARBA00022525"/>
    </source>
</evidence>
<dbReference type="InterPro" id="IPR011489">
    <property type="entry name" value="EMI_domain"/>
</dbReference>
<reference evidence="11" key="3">
    <citation type="journal article" date="2014" name="Nature">
        <title>Elephant shark genome provides unique insights into gnathostome evolution.</title>
        <authorList>
            <consortium name="International Elephant Shark Genome Sequencing Consortium"/>
            <person name="Venkatesh B."/>
            <person name="Lee A.P."/>
            <person name="Ravi V."/>
            <person name="Maurya A.K."/>
            <person name="Lian M.M."/>
            <person name="Swann J.B."/>
            <person name="Ohta Y."/>
            <person name="Flajnik M.F."/>
            <person name="Sutoh Y."/>
            <person name="Kasahara M."/>
            <person name="Hoon S."/>
            <person name="Gangu V."/>
            <person name="Roy S.W."/>
            <person name="Irimia M."/>
            <person name="Korzh V."/>
            <person name="Kondrychyn I."/>
            <person name="Lim Z.W."/>
            <person name="Tay B.H."/>
            <person name="Tohari S."/>
            <person name="Kong K.W."/>
            <person name="Ho S."/>
            <person name="Lorente-Galdos B."/>
            <person name="Quilez J."/>
            <person name="Marques-Bonet T."/>
            <person name="Raney B.J."/>
            <person name="Ingham P.W."/>
            <person name="Tay A."/>
            <person name="Hillier L.W."/>
            <person name="Minx P."/>
            <person name="Boehm T."/>
            <person name="Wilson R.K."/>
            <person name="Brenner S."/>
            <person name="Warren W.C."/>
        </authorList>
    </citation>
    <scope>NUCLEOTIDE SEQUENCE [LARGE SCALE GENOMIC DNA]</scope>
</reference>
<keyword evidence="11" id="KW-1185">Reference proteome</keyword>